<dbReference type="EMBL" id="FOXI01000021">
    <property type="protein sequence ID" value="SFQ12043.1"/>
    <property type="molecule type" value="Genomic_DNA"/>
</dbReference>
<accession>A0A1I5VXB0</accession>
<dbReference type="AlphaFoldDB" id="A0A1I5VXB0"/>
<sequence length="38" mass="4047">MHVDASSHTERDAPTPDEYPVSAFVCDVVVVDCTDPAA</sequence>
<dbReference type="Gene3D" id="3.50.30.50">
    <property type="entry name" value="Putative cyclase"/>
    <property type="match status" value="1"/>
</dbReference>
<dbReference type="InterPro" id="IPR037175">
    <property type="entry name" value="KFase_sf"/>
</dbReference>
<reference evidence="2" key="1">
    <citation type="submission" date="2016-10" db="EMBL/GenBank/DDBJ databases">
        <authorList>
            <person name="Varghese N."/>
            <person name="Submissions S."/>
        </authorList>
    </citation>
    <scope>NUCLEOTIDE SEQUENCE [LARGE SCALE GENOMIC DNA]</scope>
    <source>
        <strain evidence="2">CGMCC 1.10329</strain>
    </source>
</reference>
<dbReference type="Proteomes" id="UP000183769">
    <property type="component" value="Unassembled WGS sequence"/>
</dbReference>
<organism evidence="1 2">
    <name type="scientific">Halolamina pelagica</name>
    <dbReference type="NCBI Taxonomy" id="699431"/>
    <lineage>
        <taxon>Archaea</taxon>
        <taxon>Methanobacteriati</taxon>
        <taxon>Methanobacteriota</taxon>
        <taxon>Stenosarchaea group</taxon>
        <taxon>Halobacteria</taxon>
        <taxon>Halobacteriales</taxon>
        <taxon>Haloferacaceae</taxon>
    </lineage>
</organism>
<dbReference type="SUPFAM" id="SSF102198">
    <property type="entry name" value="Putative cyclase"/>
    <property type="match status" value="1"/>
</dbReference>
<keyword evidence="2" id="KW-1185">Reference proteome</keyword>
<name>A0A1I5VXB0_9EURY</name>
<gene>
    <name evidence="1" type="ORF">SAMN05216277_12113</name>
</gene>
<protein>
    <submittedName>
        <fullName evidence="1">Uncharacterized protein</fullName>
    </submittedName>
</protein>
<dbReference type="GO" id="GO:0004061">
    <property type="term" value="F:arylformamidase activity"/>
    <property type="evidence" value="ECO:0007669"/>
    <property type="project" value="InterPro"/>
</dbReference>
<evidence type="ECO:0000313" key="2">
    <source>
        <dbReference type="Proteomes" id="UP000183769"/>
    </source>
</evidence>
<dbReference type="GO" id="GO:0019441">
    <property type="term" value="P:L-tryptophan catabolic process to kynurenine"/>
    <property type="evidence" value="ECO:0007669"/>
    <property type="project" value="InterPro"/>
</dbReference>
<proteinExistence type="predicted"/>
<evidence type="ECO:0000313" key="1">
    <source>
        <dbReference type="EMBL" id="SFQ12043.1"/>
    </source>
</evidence>